<dbReference type="GO" id="GO:0005737">
    <property type="term" value="C:cytoplasm"/>
    <property type="evidence" value="ECO:0007669"/>
    <property type="project" value="TreeGrafter"/>
</dbReference>
<evidence type="ECO:0000256" key="1">
    <source>
        <dbReference type="ARBA" id="ARBA00008950"/>
    </source>
</evidence>
<evidence type="ECO:0000313" key="4">
    <source>
        <dbReference type="Proteomes" id="UP000010366"/>
    </source>
</evidence>
<dbReference type="OrthoDB" id="9800565at2"/>
<dbReference type="SUPFAM" id="SSF56300">
    <property type="entry name" value="Metallo-dependent phosphatases"/>
    <property type="match status" value="1"/>
</dbReference>
<organism evidence="3 4">
    <name type="scientific">Chamaesiphon minutus (strain ATCC 27169 / PCC 6605)</name>
    <dbReference type="NCBI Taxonomy" id="1173020"/>
    <lineage>
        <taxon>Bacteria</taxon>
        <taxon>Bacillati</taxon>
        <taxon>Cyanobacteriota</taxon>
        <taxon>Cyanophyceae</taxon>
        <taxon>Gomontiellales</taxon>
        <taxon>Chamaesiphonaceae</taxon>
        <taxon>Chamaesiphon</taxon>
    </lineage>
</organism>
<comment type="similarity">
    <text evidence="1">Belongs to the metallophosphoesterase superfamily. YfcE family.</text>
</comment>
<dbReference type="STRING" id="1173020.Cha6605_2301"/>
<dbReference type="EMBL" id="CP003600">
    <property type="protein sequence ID" value="AFY93378.1"/>
    <property type="molecule type" value="Genomic_DNA"/>
</dbReference>
<dbReference type="GO" id="GO:0016791">
    <property type="term" value="F:phosphatase activity"/>
    <property type="evidence" value="ECO:0007669"/>
    <property type="project" value="TreeGrafter"/>
</dbReference>
<dbReference type="InterPro" id="IPR024654">
    <property type="entry name" value="Calcineurin-like_PHP_lpxH"/>
</dbReference>
<dbReference type="Gene3D" id="3.60.21.10">
    <property type="match status" value="1"/>
</dbReference>
<protein>
    <submittedName>
        <fullName evidence="3">Putative phosphoesterase</fullName>
    </submittedName>
</protein>
<dbReference type="AlphaFoldDB" id="K9UFF8"/>
<dbReference type="PATRIC" id="fig|1173020.3.peg.2617"/>
<dbReference type="eggNOG" id="COG0639">
    <property type="taxonomic scope" value="Bacteria"/>
</dbReference>
<evidence type="ECO:0000259" key="2">
    <source>
        <dbReference type="Pfam" id="PF12850"/>
    </source>
</evidence>
<sequence>MKIAVMSCIHGNYEALNAVLSDIDKQRAEKIFCLGDLVGYGPHPNAVVEMIRSLDIPTVQGCWDEDIVEGLNACECSYPSILAEKRGKKAHEWTNDQIHPEVREYLAQLPLSLREENLCFVHGSPHNQHEYLMPEVNAFTALERVMATGADVLFCGHTHVPYVRTLDAGQLAVKVKQPEGNSTKQFTAPLKQIINAGSVGEPRHGRPNATYVIYDTDDKLTTLREVEYDYQLTCQAIIDNGLPAIFAWRLAQGLEYAERAEDPTHVCER</sequence>
<dbReference type="KEGG" id="cmp:Cha6605_2301"/>
<dbReference type="PIRSF" id="PIRSF000883">
    <property type="entry name" value="Pesterase_MJ0912"/>
    <property type="match status" value="1"/>
</dbReference>
<evidence type="ECO:0000313" key="3">
    <source>
        <dbReference type="EMBL" id="AFY93378.1"/>
    </source>
</evidence>
<dbReference type="InterPro" id="IPR029052">
    <property type="entry name" value="Metallo-depent_PP-like"/>
</dbReference>
<reference evidence="3 4" key="1">
    <citation type="submission" date="2012-05" db="EMBL/GenBank/DDBJ databases">
        <title>Finished chromosome of genome of Chamaesiphon sp. PCC 6605.</title>
        <authorList>
            <consortium name="US DOE Joint Genome Institute"/>
            <person name="Gugger M."/>
            <person name="Coursin T."/>
            <person name="Rippka R."/>
            <person name="Tandeau De Marsac N."/>
            <person name="Huntemann M."/>
            <person name="Wei C.-L."/>
            <person name="Han J."/>
            <person name="Detter J.C."/>
            <person name="Han C."/>
            <person name="Tapia R."/>
            <person name="Chen A."/>
            <person name="Kyrpides N."/>
            <person name="Mavromatis K."/>
            <person name="Markowitz V."/>
            <person name="Szeto E."/>
            <person name="Ivanova N."/>
            <person name="Pagani I."/>
            <person name="Pati A."/>
            <person name="Goodwin L."/>
            <person name="Nordberg H.P."/>
            <person name="Cantor M.N."/>
            <person name="Hua S.X."/>
            <person name="Woyke T."/>
            <person name="Kerfeld C.A."/>
        </authorList>
    </citation>
    <scope>NUCLEOTIDE SEQUENCE [LARGE SCALE GENOMIC DNA]</scope>
    <source>
        <strain evidence="4">ATCC 27169 / PCC 6605</strain>
    </source>
</reference>
<dbReference type="PANTHER" id="PTHR42850:SF2">
    <property type="entry name" value="BLL5683 PROTEIN"/>
    <property type="match status" value="1"/>
</dbReference>
<proteinExistence type="inferred from homology"/>
<dbReference type="HOGENOM" id="CLU_074761_0_1_3"/>
<accession>K9UFF8</accession>
<dbReference type="InterPro" id="IPR050126">
    <property type="entry name" value="Ap4A_hydrolase"/>
</dbReference>
<gene>
    <name evidence="3" type="ORF">Cha6605_2301</name>
</gene>
<dbReference type="PANTHER" id="PTHR42850">
    <property type="entry name" value="METALLOPHOSPHOESTERASE"/>
    <property type="match status" value="1"/>
</dbReference>
<feature type="domain" description="Calcineurin-like phosphoesterase" evidence="2">
    <location>
        <begin position="1"/>
        <end position="219"/>
    </location>
</feature>
<dbReference type="InterPro" id="IPR011152">
    <property type="entry name" value="Pesterase_MJ0912"/>
</dbReference>
<keyword evidence="4" id="KW-1185">Reference proteome</keyword>
<dbReference type="Proteomes" id="UP000010366">
    <property type="component" value="Chromosome"/>
</dbReference>
<dbReference type="RefSeq" id="WP_015159528.1">
    <property type="nucleotide sequence ID" value="NC_019697.1"/>
</dbReference>
<dbReference type="Pfam" id="PF12850">
    <property type="entry name" value="Metallophos_2"/>
    <property type="match status" value="1"/>
</dbReference>
<name>K9UFF8_CHAP6</name>